<name>H1S622_9BURK</name>
<accession>H1S622</accession>
<dbReference type="EMBL" id="AHJE01000040">
    <property type="protein sequence ID" value="EHP42065.1"/>
    <property type="molecule type" value="Genomic_DNA"/>
</dbReference>
<dbReference type="Pfam" id="PF03401">
    <property type="entry name" value="TctC"/>
    <property type="match status" value="1"/>
</dbReference>
<dbReference type="PIRSF" id="PIRSF017082">
    <property type="entry name" value="YflP"/>
    <property type="match status" value="1"/>
</dbReference>
<evidence type="ECO:0000313" key="3">
    <source>
        <dbReference type="EMBL" id="EHP42065.1"/>
    </source>
</evidence>
<dbReference type="PATRIC" id="fig|1127483.3.peg.3333"/>
<dbReference type="PANTHER" id="PTHR42928">
    <property type="entry name" value="TRICARBOXYLATE-BINDING PROTEIN"/>
    <property type="match status" value="1"/>
</dbReference>
<organism evidence="3 4">
    <name type="scientific">Cupriavidus basilensis OR16</name>
    <dbReference type="NCBI Taxonomy" id="1127483"/>
    <lineage>
        <taxon>Bacteria</taxon>
        <taxon>Pseudomonadati</taxon>
        <taxon>Pseudomonadota</taxon>
        <taxon>Betaproteobacteria</taxon>
        <taxon>Burkholderiales</taxon>
        <taxon>Burkholderiaceae</taxon>
        <taxon>Cupriavidus</taxon>
    </lineage>
</organism>
<protein>
    <submittedName>
        <fullName evidence="3">Twin-arginine translocation pathway signal protein</fullName>
    </submittedName>
</protein>
<dbReference type="AlphaFoldDB" id="H1S622"/>
<keyword evidence="2" id="KW-0732">Signal</keyword>
<dbReference type="Gene3D" id="3.40.190.10">
    <property type="entry name" value="Periplasmic binding protein-like II"/>
    <property type="match status" value="1"/>
</dbReference>
<gene>
    <name evidence="3" type="ORF">OR16_16607</name>
</gene>
<comment type="similarity">
    <text evidence="1">Belongs to the UPF0065 (bug) family.</text>
</comment>
<proteinExistence type="inferred from homology"/>
<dbReference type="CDD" id="cd13578">
    <property type="entry name" value="PBP2_Bug27"/>
    <property type="match status" value="1"/>
</dbReference>
<evidence type="ECO:0000256" key="2">
    <source>
        <dbReference type="SAM" id="SignalP"/>
    </source>
</evidence>
<sequence>MRQLAKGAAAATLTGLTTGTALAQPSAFPRRVVRLVWPYSAGGTGDQFARALAEALAGIWGKAVVVDNRPGAGGMIAADMVVKAEPDGHTLLMALTSVVQTPLLYGKAPYNPVRDLAAISELATIHQTLVVHPDLPATSMKGLAEYARKLGKPLPYGTVGLGSSSHLQMEVFGRNAKVALTHVPYKGEAPLMTDLLGGQVQVGLVAAVTARQHVRTGKLRPLAVGGMNRSSLLPDVPTFQEAGFSGMARTGWFGIFAPAATPPALVQKISADVNKALESPALRARMLEAGILLKGSTPAAFSEVVRRDQVYWGELIRSADVRLD</sequence>
<dbReference type="Gene3D" id="3.40.190.150">
    <property type="entry name" value="Bordetella uptake gene, domain 1"/>
    <property type="match status" value="1"/>
</dbReference>
<comment type="caution">
    <text evidence="3">The sequence shown here is derived from an EMBL/GenBank/DDBJ whole genome shotgun (WGS) entry which is preliminary data.</text>
</comment>
<dbReference type="InterPro" id="IPR005064">
    <property type="entry name" value="BUG"/>
</dbReference>
<feature type="signal peptide" evidence="2">
    <location>
        <begin position="1"/>
        <end position="23"/>
    </location>
</feature>
<feature type="chain" id="PRO_5003555140" evidence="2">
    <location>
        <begin position="24"/>
        <end position="324"/>
    </location>
</feature>
<evidence type="ECO:0000313" key="4">
    <source>
        <dbReference type="Proteomes" id="UP000005808"/>
    </source>
</evidence>
<dbReference type="Proteomes" id="UP000005808">
    <property type="component" value="Unassembled WGS sequence"/>
</dbReference>
<dbReference type="InterPro" id="IPR042100">
    <property type="entry name" value="Bug_dom1"/>
</dbReference>
<dbReference type="PANTHER" id="PTHR42928:SF5">
    <property type="entry name" value="BLR1237 PROTEIN"/>
    <property type="match status" value="1"/>
</dbReference>
<evidence type="ECO:0000256" key="1">
    <source>
        <dbReference type="ARBA" id="ARBA00006987"/>
    </source>
</evidence>
<reference evidence="3 4" key="1">
    <citation type="journal article" date="2012" name="J. Bacteriol.">
        <title>De Novo Genome Project of Cupriavidus basilensis OR16.</title>
        <authorList>
            <person name="Cserhati M."/>
            <person name="Kriszt B."/>
            <person name="Szoboszlay S."/>
            <person name="Toth A."/>
            <person name="Szabo I."/>
            <person name="Tancsics A."/>
            <person name="Nagy I."/>
            <person name="Horvath B."/>
            <person name="Nagy I."/>
            <person name="Kukolya J."/>
        </authorList>
    </citation>
    <scope>NUCLEOTIDE SEQUENCE [LARGE SCALE GENOMIC DNA]</scope>
    <source>
        <strain evidence="3 4">OR16</strain>
    </source>
</reference>
<dbReference type="SUPFAM" id="SSF53850">
    <property type="entry name" value="Periplasmic binding protein-like II"/>
    <property type="match status" value="1"/>
</dbReference>